<dbReference type="Proteomes" id="UP001374535">
    <property type="component" value="Chromosome 3"/>
</dbReference>
<keyword evidence="9" id="KW-0732">Signal</keyword>
<name>A0AAQ3NXB7_VIGMU</name>
<keyword evidence="13 20" id="KW-0067">ATP-binding</keyword>
<comment type="catalytic activity">
    <reaction evidence="19">
        <text>L-seryl-[protein] + ATP = O-phospho-L-seryl-[protein] + ADP + H(+)</text>
        <dbReference type="Rhea" id="RHEA:17989"/>
        <dbReference type="Rhea" id="RHEA-COMP:9863"/>
        <dbReference type="Rhea" id="RHEA-COMP:11604"/>
        <dbReference type="ChEBI" id="CHEBI:15378"/>
        <dbReference type="ChEBI" id="CHEBI:29999"/>
        <dbReference type="ChEBI" id="CHEBI:30616"/>
        <dbReference type="ChEBI" id="CHEBI:83421"/>
        <dbReference type="ChEBI" id="CHEBI:456216"/>
        <dbReference type="EC" id="2.7.11.1"/>
    </reaction>
</comment>
<reference evidence="22 23" key="1">
    <citation type="journal article" date="2023" name="Life. Sci Alliance">
        <title>Evolutionary insights into 3D genome organization and epigenetic landscape of Vigna mungo.</title>
        <authorList>
            <person name="Junaid A."/>
            <person name="Singh B."/>
            <person name="Bhatia S."/>
        </authorList>
    </citation>
    <scope>NUCLEOTIDE SEQUENCE [LARGE SCALE GENOMIC DNA]</scope>
    <source>
        <strain evidence="22">Urdbean</strain>
    </source>
</reference>
<evidence type="ECO:0000256" key="20">
    <source>
        <dbReference type="PROSITE-ProRule" id="PRU10141"/>
    </source>
</evidence>
<keyword evidence="5" id="KW-0723">Serine/threonine-protein kinase</keyword>
<accession>A0AAQ3NXB7</accession>
<dbReference type="FunFam" id="3.80.10.10:FF:000041">
    <property type="entry name" value="LRR receptor-like serine/threonine-protein kinase ERECTA"/>
    <property type="match status" value="2"/>
</dbReference>
<evidence type="ECO:0000256" key="6">
    <source>
        <dbReference type="ARBA" id="ARBA00022614"/>
    </source>
</evidence>
<dbReference type="SUPFAM" id="SSF56112">
    <property type="entry name" value="Protein kinase-like (PK-like)"/>
    <property type="match status" value="1"/>
</dbReference>
<dbReference type="Gene3D" id="1.10.510.10">
    <property type="entry name" value="Transferase(Phosphotransferase) domain 1"/>
    <property type="match status" value="1"/>
</dbReference>
<evidence type="ECO:0000256" key="16">
    <source>
        <dbReference type="ARBA" id="ARBA00023170"/>
    </source>
</evidence>
<dbReference type="Pfam" id="PF12799">
    <property type="entry name" value="LRR_4"/>
    <property type="match status" value="1"/>
</dbReference>
<dbReference type="EMBL" id="CP144698">
    <property type="protein sequence ID" value="WVZ16522.1"/>
    <property type="molecule type" value="Genomic_DNA"/>
</dbReference>
<feature type="domain" description="Protein kinase" evidence="21">
    <location>
        <begin position="192"/>
        <end position="516"/>
    </location>
</feature>
<evidence type="ECO:0000256" key="8">
    <source>
        <dbReference type="ARBA" id="ARBA00022692"/>
    </source>
</evidence>
<evidence type="ECO:0000256" key="7">
    <source>
        <dbReference type="ARBA" id="ARBA00022679"/>
    </source>
</evidence>
<evidence type="ECO:0000256" key="12">
    <source>
        <dbReference type="ARBA" id="ARBA00022777"/>
    </source>
</evidence>
<keyword evidence="14" id="KW-1133">Transmembrane helix</keyword>
<evidence type="ECO:0000256" key="19">
    <source>
        <dbReference type="ARBA" id="ARBA00048679"/>
    </source>
</evidence>
<dbReference type="InterPro" id="IPR017441">
    <property type="entry name" value="Protein_kinase_ATP_BS"/>
</dbReference>
<comment type="subcellular location">
    <subcellularLocation>
        <location evidence="1">Cell membrane</location>
    </subcellularLocation>
    <subcellularLocation>
        <location evidence="2">Membrane</location>
        <topology evidence="2">Single-pass type I membrane protein</topology>
    </subcellularLocation>
</comment>
<dbReference type="GO" id="GO:0004674">
    <property type="term" value="F:protein serine/threonine kinase activity"/>
    <property type="evidence" value="ECO:0007669"/>
    <property type="project" value="UniProtKB-KW"/>
</dbReference>
<dbReference type="PANTHER" id="PTHR48053">
    <property type="entry name" value="LEUCINE RICH REPEAT FAMILY PROTEIN, EXPRESSED"/>
    <property type="match status" value="1"/>
</dbReference>
<keyword evidence="16" id="KW-0675">Receptor</keyword>
<dbReference type="Gene3D" id="3.80.10.10">
    <property type="entry name" value="Ribonuclease Inhibitor"/>
    <property type="match status" value="2"/>
</dbReference>
<organism evidence="22 23">
    <name type="scientific">Vigna mungo</name>
    <name type="common">Black gram</name>
    <name type="synonym">Phaseolus mungo</name>
    <dbReference type="NCBI Taxonomy" id="3915"/>
    <lineage>
        <taxon>Eukaryota</taxon>
        <taxon>Viridiplantae</taxon>
        <taxon>Streptophyta</taxon>
        <taxon>Embryophyta</taxon>
        <taxon>Tracheophyta</taxon>
        <taxon>Spermatophyta</taxon>
        <taxon>Magnoliopsida</taxon>
        <taxon>eudicotyledons</taxon>
        <taxon>Gunneridae</taxon>
        <taxon>Pentapetalae</taxon>
        <taxon>rosids</taxon>
        <taxon>fabids</taxon>
        <taxon>Fabales</taxon>
        <taxon>Fabaceae</taxon>
        <taxon>Papilionoideae</taxon>
        <taxon>50 kb inversion clade</taxon>
        <taxon>NPAAA clade</taxon>
        <taxon>indigoferoid/millettioid clade</taxon>
        <taxon>Phaseoleae</taxon>
        <taxon>Vigna</taxon>
    </lineage>
</organism>
<keyword evidence="23" id="KW-1185">Reference proteome</keyword>
<dbReference type="SMART" id="SM00365">
    <property type="entry name" value="LRR_SD22"/>
    <property type="match status" value="5"/>
</dbReference>
<dbReference type="InterPro" id="IPR001611">
    <property type="entry name" value="Leu-rich_rpt"/>
</dbReference>
<evidence type="ECO:0000256" key="2">
    <source>
        <dbReference type="ARBA" id="ARBA00004479"/>
    </source>
</evidence>
<evidence type="ECO:0000256" key="18">
    <source>
        <dbReference type="ARBA" id="ARBA00047899"/>
    </source>
</evidence>
<dbReference type="InterPro" id="IPR025875">
    <property type="entry name" value="Leu-rich_rpt_4"/>
</dbReference>
<keyword evidence="12" id="KW-0418">Kinase</keyword>
<dbReference type="Pfam" id="PF00560">
    <property type="entry name" value="LRR_1"/>
    <property type="match status" value="2"/>
</dbReference>
<dbReference type="PANTHER" id="PTHR48053:SF126">
    <property type="entry name" value="MDIS1-INTERACTING RECEPTOR LIKE KINASE 2-LIKE ISOFORM X1"/>
    <property type="match status" value="1"/>
</dbReference>
<evidence type="ECO:0000313" key="22">
    <source>
        <dbReference type="EMBL" id="WVZ16522.1"/>
    </source>
</evidence>
<dbReference type="SUPFAM" id="SSF52058">
    <property type="entry name" value="L domain-like"/>
    <property type="match status" value="1"/>
</dbReference>
<proteinExistence type="predicted"/>
<dbReference type="PROSITE" id="PS51450">
    <property type="entry name" value="LRR"/>
    <property type="match status" value="1"/>
</dbReference>
<protein>
    <recommendedName>
        <fullName evidence="3">non-specific serine/threonine protein kinase</fullName>
        <ecNumber evidence="3">2.7.11.1</ecNumber>
    </recommendedName>
</protein>
<evidence type="ECO:0000256" key="15">
    <source>
        <dbReference type="ARBA" id="ARBA00023136"/>
    </source>
</evidence>
<dbReference type="InterPro" id="IPR011009">
    <property type="entry name" value="Kinase-like_dom_sf"/>
</dbReference>
<evidence type="ECO:0000256" key="14">
    <source>
        <dbReference type="ARBA" id="ARBA00022989"/>
    </source>
</evidence>
<keyword evidence="17" id="KW-0325">Glycoprotein</keyword>
<feature type="binding site" evidence="20">
    <location>
        <position position="336"/>
    </location>
    <ligand>
        <name>ATP</name>
        <dbReference type="ChEBI" id="CHEBI:30616"/>
    </ligand>
</feature>
<dbReference type="AlphaFoldDB" id="A0AAQ3NXB7"/>
<dbReference type="PROSITE" id="PS00107">
    <property type="entry name" value="PROTEIN_KINASE_ATP"/>
    <property type="match status" value="1"/>
</dbReference>
<dbReference type="InterPro" id="IPR003591">
    <property type="entry name" value="Leu-rich_rpt_typical-subtyp"/>
</dbReference>
<dbReference type="InterPro" id="IPR055414">
    <property type="entry name" value="LRR_R13L4/SHOC2-like"/>
</dbReference>
<dbReference type="GO" id="GO:0005524">
    <property type="term" value="F:ATP binding"/>
    <property type="evidence" value="ECO:0007669"/>
    <property type="project" value="UniProtKB-UniRule"/>
</dbReference>
<evidence type="ECO:0000256" key="4">
    <source>
        <dbReference type="ARBA" id="ARBA00022475"/>
    </source>
</evidence>
<evidence type="ECO:0000256" key="10">
    <source>
        <dbReference type="ARBA" id="ARBA00022737"/>
    </source>
</evidence>
<keyword evidence="8" id="KW-0812">Transmembrane</keyword>
<evidence type="ECO:0000313" key="23">
    <source>
        <dbReference type="Proteomes" id="UP001374535"/>
    </source>
</evidence>
<dbReference type="InterPro" id="IPR051716">
    <property type="entry name" value="Plant_RL_S/T_kinase"/>
</dbReference>
<comment type="catalytic activity">
    <reaction evidence="18">
        <text>L-threonyl-[protein] + ATP = O-phospho-L-threonyl-[protein] + ADP + H(+)</text>
        <dbReference type="Rhea" id="RHEA:46608"/>
        <dbReference type="Rhea" id="RHEA-COMP:11060"/>
        <dbReference type="Rhea" id="RHEA-COMP:11605"/>
        <dbReference type="ChEBI" id="CHEBI:15378"/>
        <dbReference type="ChEBI" id="CHEBI:30013"/>
        <dbReference type="ChEBI" id="CHEBI:30616"/>
        <dbReference type="ChEBI" id="CHEBI:61977"/>
        <dbReference type="ChEBI" id="CHEBI:456216"/>
        <dbReference type="EC" id="2.7.11.1"/>
    </reaction>
</comment>
<evidence type="ECO:0000256" key="13">
    <source>
        <dbReference type="ARBA" id="ARBA00022840"/>
    </source>
</evidence>
<dbReference type="PROSITE" id="PS50011">
    <property type="entry name" value="PROTEIN_KINASE_DOM"/>
    <property type="match status" value="1"/>
</dbReference>
<dbReference type="Pfam" id="PF23598">
    <property type="entry name" value="LRR_14"/>
    <property type="match status" value="1"/>
</dbReference>
<keyword evidence="4" id="KW-1003">Cell membrane</keyword>
<evidence type="ECO:0000256" key="1">
    <source>
        <dbReference type="ARBA" id="ARBA00004236"/>
    </source>
</evidence>
<sequence>MAFCMMAELASLFGATISPSSINKERQALLHSGWWNDNRNISNHCDWDDISCNEGGNVIIIGGSSMRIPSSKELLWIEKLNVTAFHSLEYLYLDGMGLRGSIPTEISTLTNLTYLILSNNHLHGSIPPQLGNLTQLQMLYLSENSLRGLIWNSLAGLIPSTLGQLMNLQYLYLESNKLEGRIPTELGNLTKLRILLLSGNSLTGSIPPAFGQLKILTDLFLQSNQITGHIPVEFGNLKGLQRLHLSNDSLNGSIPPTLGRLENLVHLYLDSNQIQGHIPDELGNLTKLEVLQLSHNKISDIIEATEGFDLKYCIGTGVYGSVYRAQLPSGHIVALKKLHHMESQNPSFDKSFRNEVEAKELNWSKRVNVIKGMAEALSYMHHDCSPPIVHRDVTSSKILLNSELEAFVSDFGTARLLDPDSSNQTLVVGTYGYIAPELAYTMSLTKECDVYSFGVVALEALMGKHPGELISSLTNLTIQNMLVKDLLDSRLPLPRRKDTSSSSERYLFLVGKMRKI</sequence>
<dbReference type="InterPro" id="IPR032675">
    <property type="entry name" value="LRR_dom_sf"/>
</dbReference>
<evidence type="ECO:0000256" key="11">
    <source>
        <dbReference type="ARBA" id="ARBA00022741"/>
    </source>
</evidence>
<gene>
    <name evidence="22" type="ORF">V8G54_009504</name>
</gene>
<dbReference type="InterPro" id="IPR000719">
    <property type="entry name" value="Prot_kinase_dom"/>
</dbReference>
<evidence type="ECO:0000256" key="3">
    <source>
        <dbReference type="ARBA" id="ARBA00012513"/>
    </source>
</evidence>
<dbReference type="FunFam" id="3.80.10.10:FF:000383">
    <property type="entry name" value="Leucine-rich repeat receptor protein kinase EMS1"/>
    <property type="match status" value="1"/>
</dbReference>
<evidence type="ECO:0000256" key="9">
    <source>
        <dbReference type="ARBA" id="ARBA00022729"/>
    </source>
</evidence>
<evidence type="ECO:0000256" key="17">
    <source>
        <dbReference type="ARBA" id="ARBA00023180"/>
    </source>
</evidence>
<dbReference type="GO" id="GO:0005886">
    <property type="term" value="C:plasma membrane"/>
    <property type="evidence" value="ECO:0007669"/>
    <property type="project" value="UniProtKB-SubCell"/>
</dbReference>
<keyword evidence="7" id="KW-0808">Transferase</keyword>
<keyword evidence="10" id="KW-0677">Repeat</keyword>
<dbReference type="EC" id="2.7.11.1" evidence="3"/>
<keyword evidence="11 20" id="KW-0547">Nucleotide-binding</keyword>
<evidence type="ECO:0000256" key="5">
    <source>
        <dbReference type="ARBA" id="ARBA00022527"/>
    </source>
</evidence>
<dbReference type="SMART" id="SM00369">
    <property type="entry name" value="LRR_TYP"/>
    <property type="match status" value="7"/>
</dbReference>
<dbReference type="Pfam" id="PF00069">
    <property type="entry name" value="Pkinase"/>
    <property type="match status" value="1"/>
</dbReference>
<keyword evidence="15" id="KW-0472">Membrane</keyword>
<evidence type="ECO:0000259" key="21">
    <source>
        <dbReference type="PROSITE" id="PS50011"/>
    </source>
</evidence>
<keyword evidence="6" id="KW-0433">Leucine-rich repeat</keyword>